<evidence type="ECO:0000313" key="2">
    <source>
        <dbReference type="Proteomes" id="UP000541444"/>
    </source>
</evidence>
<dbReference type="Proteomes" id="UP000541444">
    <property type="component" value="Unassembled WGS sequence"/>
</dbReference>
<dbReference type="Gene3D" id="3.40.50.1110">
    <property type="entry name" value="SGNH hydrolase"/>
    <property type="match status" value="1"/>
</dbReference>
<dbReference type="PANTHER" id="PTHR35490:SF3">
    <property type="entry name" value="(WILD MALAYSIAN BANANA) HYPOTHETICAL PROTEIN"/>
    <property type="match status" value="1"/>
</dbReference>
<dbReference type="OrthoDB" id="1600564at2759"/>
<dbReference type="PANTHER" id="PTHR35490">
    <property type="entry name" value="BACTERIOPHAGE N4 ADSORPTION B PROTEIN"/>
    <property type="match status" value="1"/>
</dbReference>
<proteinExistence type="predicted"/>
<evidence type="ECO:0000313" key="1">
    <source>
        <dbReference type="EMBL" id="KAF6167064.1"/>
    </source>
</evidence>
<protein>
    <submittedName>
        <fullName evidence="1">Uncharacterized protein</fullName>
    </submittedName>
</protein>
<dbReference type="InterPro" id="IPR036514">
    <property type="entry name" value="SGNH_hydro_sf"/>
</dbReference>
<accession>A0A7J7NJB2</accession>
<name>A0A7J7NJB2_9MAGN</name>
<dbReference type="AlphaFoldDB" id="A0A7J7NJB2"/>
<reference evidence="1 2" key="1">
    <citation type="journal article" date="2020" name="IScience">
        <title>Genome Sequencing of the Endangered Kingdonia uniflora (Circaeasteraceae, Ranunculales) Reveals Potential Mechanisms of Evolutionary Specialization.</title>
        <authorList>
            <person name="Sun Y."/>
            <person name="Deng T."/>
            <person name="Zhang A."/>
            <person name="Moore M.J."/>
            <person name="Landis J.B."/>
            <person name="Lin N."/>
            <person name="Zhang H."/>
            <person name="Zhang X."/>
            <person name="Huang J."/>
            <person name="Zhang X."/>
            <person name="Sun H."/>
            <person name="Wang H."/>
        </authorList>
    </citation>
    <scope>NUCLEOTIDE SEQUENCE [LARGE SCALE GENOMIC DNA]</scope>
    <source>
        <strain evidence="1">TB1705</strain>
        <tissue evidence="1">Leaf</tissue>
    </source>
</reference>
<organism evidence="1 2">
    <name type="scientific">Kingdonia uniflora</name>
    <dbReference type="NCBI Taxonomy" id="39325"/>
    <lineage>
        <taxon>Eukaryota</taxon>
        <taxon>Viridiplantae</taxon>
        <taxon>Streptophyta</taxon>
        <taxon>Embryophyta</taxon>
        <taxon>Tracheophyta</taxon>
        <taxon>Spermatophyta</taxon>
        <taxon>Magnoliopsida</taxon>
        <taxon>Ranunculales</taxon>
        <taxon>Circaeasteraceae</taxon>
        <taxon>Kingdonia</taxon>
    </lineage>
</organism>
<sequence length="290" mass="33473">MIHGVNYASAGAGIIFSSGSELFPETWNVDKDRDLEMDMAEQFCQNVVVSRFVSEVIGRSLARAKAEEAAEAVIETKNQEISRLRDKLQYYETVNHEISQRNQEVLEIARRQRELRKRKQRWIWSGIGFTMASKNGECVKEINDINFAMRYMVQELNQELADASFIFCDAFEALMEIMKNCQNYGFEVTTNACCGFGPYKGWVMCISPELACRNASNHLWWDQFRPADAVNSILVDNVWSSLHMKMCYPTNLQDMLKSSSRKEKKMYFCKAVEPSNIIVEETINMPTINW</sequence>
<gene>
    <name evidence="1" type="ORF">GIB67_041319</name>
</gene>
<comment type="caution">
    <text evidence="1">The sequence shown here is derived from an EMBL/GenBank/DDBJ whole genome shotgun (WGS) entry which is preliminary data.</text>
</comment>
<keyword evidence="2" id="KW-1185">Reference proteome</keyword>
<dbReference type="EMBL" id="JACGCM010000766">
    <property type="protein sequence ID" value="KAF6167064.1"/>
    <property type="molecule type" value="Genomic_DNA"/>
</dbReference>